<evidence type="ECO:0000313" key="2">
    <source>
        <dbReference type="Proteomes" id="UP001282474"/>
    </source>
</evidence>
<dbReference type="InterPro" id="IPR036527">
    <property type="entry name" value="SCP2_sterol-bd_dom_sf"/>
</dbReference>
<accession>A0ABU4MTS5</accession>
<gene>
    <name evidence="1" type="ORF">PV383_25965</name>
</gene>
<evidence type="ECO:0008006" key="3">
    <source>
        <dbReference type="Google" id="ProtNLM"/>
    </source>
</evidence>
<dbReference type="EMBL" id="JARAWJ010000021">
    <property type="protein sequence ID" value="MDX3040601.1"/>
    <property type="molecule type" value="Genomic_DNA"/>
</dbReference>
<reference evidence="1 2" key="1">
    <citation type="journal article" date="2023" name="Microb. Genom.">
        <title>Mesoterricola silvestris gen. nov., sp. nov., Mesoterricola sediminis sp. nov., Geothrix oryzae sp. nov., Geothrix edaphica sp. nov., Geothrix rubra sp. nov., and Geothrix limicola sp. nov., six novel members of Acidobacteriota isolated from soils.</title>
        <authorList>
            <person name="Weisberg A.J."/>
            <person name="Pearce E."/>
            <person name="Kramer C.G."/>
            <person name="Chang J.H."/>
            <person name="Clarke C.R."/>
        </authorList>
    </citation>
    <scope>NUCLEOTIDE SEQUENCE [LARGE SCALE GENOMIC DNA]</scope>
    <source>
        <strain evidence="1 2">NE20-4-1</strain>
    </source>
</reference>
<organism evidence="1 2">
    <name type="scientific">Streptomyces caniscabiei</name>
    <dbReference type="NCBI Taxonomy" id="2746961"/>
    <lineage>
        <taxon>Bacteria</taxon>
        <taxon>Bacillati</taxon>
        <taxon>Actinomycetota</taxon>
        <taxon>Actinomycetes</taxon>
        <taxon>Kitasatosporales</taxon>
        <taxon>Streptomycetaceae</taxon>
        <taxon>Streptomyces</taxon>
    </lineage>
</organism>
<evidence type="ECO:0000313" key="1">
    <source>
        <dbReference type="EMBL" id="MDX3040601.1"/>
    </source>
</evidence>
<proteinExistence type="predicted"/>
<dbReference type="Proteomes" id="UP001282474">
    <property type="component" value="Unassembled WGS sequence"/>
</dbReference>
<dbReference type="SUPFAM" id="SSF55718">
    <property type="entry name" value="SCP-like"/>
    <property type="match status" value="1"/>
</dbReference>
<comment type="caution">
    <text evidence="1">The sequence shown here is derived from an EMBL/GenBank/DDBJ whole genome shotgun (WGS) entry which is preliminary data.</text>
</comment>
<protein>
    <recommendedName>
        <fullName evidence="3">SCP2 domain-containing protein</fullName>
    </recommendedName>
</protein>
<name>A0ABU4MTS5_9ACTN</name>
<keyword evidence="2" id="KW-1185">Reference proteome</keyword>
<sequence>MMTTSGTANFPDESWIGQWIEHSWKDPELCHTGRFSNFVIELVVSDGREVKLSYRAGTLALGDSEESDGETLTLRADLHTWTELFHGPPRPLRHDLLALLKQSQGIELRKGRLTLIRNLRVITRLVELGKNVEIQ</sequence>
<dbReference type="RefSeq" id="WP_193380137.1">
    <property type="nucleotide sequence ID" value="NZ_JABXWF010000005.1"/>
</dbReference>